<evidence type="ECO:0000256" key="11">
    <source>
        <dbReference type="RuleBase" id="RU003357"/>
    </source>
</evidence>
<comment type="similarity">
    <text evidence="2 10 11">Belongs to the TonB-dependent receptor family.</text>
</comment>
<reference evidence="15 16" key="1">
    <citation type="journal article" date="2015" name="Genome Announc.">
        <title>Draft Genome Sequences of Marine Isolates of Thalassomonas viridans and Thalassomonas actiniarum.</title>
        <authorList>
            <person name="Olonade I."/>
            <person name="van Zyl L.J."/>
            <person name="Trindade M."/>
        </authorList>
    </citation>
    <scope>NUCLEOTIDE SEQUENCE [LARGE SCALE GENOMIC DNA]</scope>
    <source>
        <strain evidence="15 16">A5K-106</strain>
    </source>
</reference>
<reference evidence="15 16" key="2">
    <citation type="journal article" date="2022" name="Mar. Drugs">
        <title>Bioassay-Guided Fractionation Leads to the Detection of Cholic Acid Generated by the Rare Thalassomonas sp.</title>
        <authorList>
            <person name="Pheiffer F."/>
            <person name="Schneider Y.K."/>
            <person name="Hansen E.H."/>
            <person name="Andersen J.H."/>
            <person name="Isaksson J."/>
            <person name="Busche T."/>
            <person name="R C."/>
            <person name="Kalinowski J."/>
            <person name="Zyl L.V."/>
            <person name="Trindade M."/>
        </authorList>
    </citation>
    <scope>NUCLEOTIDE SEQUENCE [LARGE SCALE GENOMIC DNA]</scope>
    <source>
        <strain evidence="15 16">A5K-106</strain>
    </source>
</reference>
<evidence type="ECO:0000259" key="14">
    <source>
        <dbReference type="Pfam" id="PF07715"/>
    </source>
</evidence>
<keyword evidence="12" id="KW-0732">Signal</keyword>
<evidence type="ECO:0000256" key="12">
    <source>
        <dbReference type="SAM" id="SignalP"/>
    </source>
</evidence>
<sequence length="708" mass="79013">MNINKSYIAVLVSSFLSVSTFNAVAEDIERVEIFAERMSSDLESISRQVTVIDNEVLTTEFASAQNLAEVLAKVVPGMAPPTPALTNFGTTIRGRNALVLIDGVPLNTNRNISRDLHNIHPSQVARVEVFRGGNAIYGSGATGGVIYIHTKSGEGENKLVSSISTQISLTERTSDSMTSQIYQEVSGSYQQWSYLLAGSFEKTAGAYDADGDRIAPEPSQGDSIDSDIFSINGKIKYQWQDQSLEFSALSYQLEQDTDYASDPSAKELPYLSKAQSIKGLELDKQNEISNQVFDLSYKNRINDDHRLTAQLYYRDYESRFSPFDGRPYGTWNHLAQTYLESTNLGLRLTVNSSLSEQLDLDWGLDSSEEKSEMPVTTYDGDIYDESNGLVFQELGDKAFVPELTHSSRAAFAQARYQLNDAISLEAGLRYEEIEASFDDFTTLGQAVDIQGSDYDYDSFVSNFAATYQVNDDHTVYLAANEGYELPDIGLRIRYANEQFDLSQSKLKPVETQDYEFGWRGNFEQVAMSLALFHSSSDLGNVKSENMGLSLSRNKVEIKGIEVTLDLDINDYLALDLSYSYAEGKEKAEGADEYIKMNGFAIPPNKLSAALVYDNLQGWTSQLRLLAVSGEDYRIDGNNAFGRRDVESYRVVDWSNQVELPKGTLTVGIENLFNKQYYSVYSQLQRNGNNTSSIPGRGRLLSVNYQLTW</sequence>
<keyword evidence="7 10" id="KW-0472">Membrane</keyword>
<proteinExistence type="inferred from homology"/>
<keyword evidence="3 10" id="KW-0813">Transport</keyword>
<feature type="domain" description="TonB-dependent receptor plug" evidence="14">
    <location>
        <begin position="42"/>
        <end position="145"/>
    </location>
</feature>
<evidence type="ECO:0000256" key="10">
    <source>
        <dbReference type="PROSITE-ProRule" id="PRU01360"/>
    </source>
</evidence>
<dbReference type="Pfam" id="PF07715">
    <property type="entry name" value="Plug"/>
    <property type="match status" value="1"/>
</dbReference>
<dbReference type="GO" id="GO:0015344">
    <property type="term" value="F:siderophore uptake transmembrane transporter activity"/>
    <property type="evidence" value="ECO:0007669"/>
    <property type="project" value="TreeGrafter"/>
</dbReference>
<keyword evidence="4 10" id="KW-1134">Transmembrane beta strand</keyword>
<dbReference type="InterPro" id="IPR010105">
    <property type="entry name" value="TonB_sidphr_rcpt"/>
</dbReference>
<gene>
    <name evidence="15" type="ORF">SG35_003630</name>
</gene>
<dbReference type="PANTHER" id="PTHR30069">
    <property type="entry name" value="TONB-DEPENDENT OUTER MEMBRANE RECEPTOR"/>
    <property type="match status" value="1"/>
</dbReference>
<dbReference type="InterPro" id="IPR012910">
    <property type="entry name" value="Plug_dom"/>
</dbReference>
<dbReference type="RefSeq" id="WP_053043206.1">
    <property type="nucleotide sequence ID" value="NZ_CP059735.1"/>
</dbReference>
<evidence type="ECO:0000256" key="2">
    <source>
        <dbReference type="ARBA" id="ARBA00009810"/>
    </source>
</evidence>
<feature type="signal peptide" evidence="12">
    <location>
        <begin position="1"/>
        <end position="25"/>
    </location>
</feature>
<evidence type="ECO:0000259" key="13">
    <source>
        <dbReference type="Pfam" id="PF00593"/>
    </source>
</evidence>
<organism evidence="15 16">
    <name type="scientific">Thalassomonas actiniarum</name>
    <dbReference type="NCBI Taxonomy" id="485447"/>
    <lineage>
        <taxon>Bacteria</taxon>
        <taxon>Pseudomonadati</taxon>
        <taxon>Pseudomonadota</taxon>
        <taxon>Gammaproteobacteria</taxon>
        <taxon>Alteromonadales</taxon>
        <taxon>Colwelliaceae</taxon>
        <taxon>Thalassomonas</taxon>
    </lineage>
</organism>
<dbReference type="GO" id="GO:0009279">
    <property type="term" value="C:cell outer membrane"/>
    <property type="evidence" value="ECO:0007669"/>
    <property type="project" value="UniProtKB-SubCell"/>
</dbReference>
<keyword evidence="16" id="KW-1185">Reference proteome</keyword>
<dbReference type="CDD" id="cd01347">
    <property type="entry name" value="ligand_gated_channel"/>
    <property type="match status" value="1"/>
</dbReference>
<dbReference type="InterPro" id="IPR000531">
    <property type="entry name" value="Beta-barrel_TonB"/>
</dbReference>
<keyword evidence="6 11" id="KW-0798">TonB box</keyword>
<evidence type="ECO:0000256" key="3">
    <source>
        <dbReference type="ARBA" id="ARBA00022448"/>
    </source>
</evidence>
<dbReference type="Proteomes" id="UP000032568">
    <property type="component" value="Chromosome"/>
</dbReference>
<evidence type="ECO:0000256" key="6">
    <source>
        <dbReference type="ARBA" id="ARBA00023077"/>
    </source>
</evidence>
<dbReference type="SUPFAM" id="SSF56935">
    <property type="entry name" value="Porins"/>
    <property type="match status" value="1"/>
</dbReference>
<evidence type="ECO:0000256" key="5">
    <source>
        <dbReference type="ARBA" id="ARBA00022692"/>
    </source>
</evidence>
<evidence type="ECO:0000313" key="15">
    <source>
        <dbReference type="EMBL" id="WDD99773.1"/>
    </source>
</evidence>
<dbReference type="InterPro" id="IPR039426">
    <property type="entry name" value="TonB-dep_rcpt-like"/>
</dbReference>
<dbReference type="EMBL" id="CP059735">
    <property type="protein sequence ID" value="WDD99773.1"/>
    <property type="molecule type" value="Genomic_DNA"/>
</dbReference>
<keyword evidence="5 10" id="KW-0812">Transmembrane</keyword>
<accession>A0AAF0C4B7</accession>
<dbReference type="PROSITE" id="PS52016">
    <property type="entry name" value="TONB_DEPENDENT_REC_3"/>
    <property type="match status" value="1"/>
</dbReference>
<comment type="subcellular location">
    <subcellularLocation>
        <location evidence="1 10">Cell outer membrane</location>
        <topology evidence="1 10">Multi-pass membrane protein</topology>
    </subcellularLocation>
</comment>
<dbReference type="KEGG" id="tact:SG35_003630"/>
<dbReference type="Pfam" id="PF00593">
    <property type="entry name" value="TonB_dep_Rec_b-barrel"/>
    <property type="match status" value="1"/>
</dbReference>
<dbReference type="PANTHER" id="PTHR30069:SF42">
    <property type="entry name" value="FERRIC AEROBACTIN RECEPTOR"/>
    <property type="match status" value="1"/>
</dbReference>
<evidence type="ECO:0000256" key="1">
    <source>
        <dbReference type="ARBA" id="ARBA00004571"/>
    </source>
</evidence>
<keyword evidence="8 15" id="KW-0675">Receptor</keyword>
<feature type="chain" id="PRO_5041968271" evidence="12">
    <location>
        <begin position="26"/>
        <end position="708"/>
    </location>
</feature>
<keyword evidence="9 10" id="KW-0998">Cell outer membrane</keyword>
<dbReference type="AlphaFoldDB" id="A0AAF0C4B7"/>
<dbReference type="Gene3D" id="2.40.170.20">
    <property type="entry name" value="TonB-dependent receptor, beta-barrel domain"/>
    <property type="match status" value="1"/>
</dbReference>
<dbReference type="NCBIfam" id="TIGR01783">
    <property type="entry name" value="TonB-siderophor"/>
    <property type="match status" value="1"/>
</dbReference>
<dbReference type="GO" id="GO:0038023">
    <property type="term" value="F:signaling receptor activity"/>
    <property type="evidence" value="ECO:0007669"/>
    <property type="project" value="InterPro"/>
</dbReference>
<feature type="domain" description="TonB-dependent receptor-like beta-barrel" evidence="13">
    <location>
        <begin position="272"/>
        <end position="671"/>
    </location>
</feature>
<evidence type="ECO:0000256" key="7">
    <source>
        <dbReference type="ARBA" id="ARBA00023136"/>
    </source>
</evidence>
<evidence type="ECO:0000256" key="8">
    <source>
        <dbReference type="ARBA" id="ARBA00023170"/>
    </source>
</evidence>
<evidence type="ECO:0000256" key="9">
    <source>
        <dbReference type="ARBA" id="ARBA00023237"/>
    </source>
</evidence>
<evidence type="ECO:0000313" key="16">
    <source>
        <dbReference type="Proteomes" id="UP000032568"/>
    </source>
</evidence>
<protein>
    <submittedName>
        <fullName evidence="15">TonB-dependent receptor</fullName>
    </submittedName>
</protein>
<dbReference type="GO" id="GO:0044718">
    <property type="term" value="P:siderophore transmembrane transport"/>
    <property type="evidence" value="ECO:0007669"/>
    <property type="project" value="TreeGrafter"/>
</dbReference>
<name>A0AAF0C4B7_9GAMM</name>
<dbReference type="InterPro" id="IPR036942">
    <property type="entry name" value="Beta-barrel_TonB_sf"/>
</dbReference>
<evidence type="ECO:0000256" key="4">
    <source>
        <dbReference type="ARBA" id="ARBA00022452"/>
    </source>
</evidence>
<dbReference type="InterPro" id="IPR037066">
    <property type="entry name" value="Plug_dom_sf"/>
</dbReference>
<dbReference type="Gene3D" id="2.170.130.10">
    <property type="entry name" value="TonB-dependent receptor, plug domain"/>
    <property type="match status" value="1"/>
</dbReference>